<evidence type="ECO:0000256" key="1">
    <source>
        <dbReference type="ARBA" id="ARBA00022574"/>
    </source>
</evidence>
<keyword evidence="1 3" id="KW-0853">WD repeat</keyword>
<protein>
    <submittedName>
        <fullName evidence="4">Uncharacterized protein</fullName>
    </submittedName>
</protein>
<dbReference type="SMART" id="SM00320">
    <property type="entry name" value="WD40"/>
    <property type="match status" value="3"/>
</dbReference>
<accession>X6LN04</accession>
<dbReference type="PROSITE" id="PS50082">
    <property type="entry name" value="WD_REPEATS_2"/>
    <property type="match status" value="1"/>
</dbReference>
<dbReference type="InterPro" id="IPR036322">
    <property type="entry name" value="WD40_repeat_dom_sf"/>
</dbReference>
<comment type="caution">
    <text evidence="4">The sequence shown here is derived from an EMBL/GenBank/DDBJ whole genome shotgun (WGS) entry which is preliminary data.</text>
</comment>
<dbReference type="PROSITE" id="PS00678">
    <property type="entry name" value="WD_REPEATS_1"/>
    <property type="match status" value="1"/>
</dbReference>
<sequence length="287" mass="34312">MICNALFVNLFFTFLKNYIAELYFWSPFIELEKKIQIIIQHWSKILQIKFGCIKDFDKLVANYVCFFYFVFHLNYNKNKQIYCYFLYRFCNIDYATFNNDTFICSGSYDNTVRVWDINSNNQILLEGYTDPIYYVKFSQYHYRNYHKNVICYAHHKNFIHFWDFKDNRQLQVFNKHEDIICGFELSAFNGGRYLCSGSFDKTIHLCDIETSKSLSVFNGHKNSVLCVDISPLQSNHKNDNKMNNIGVMVEMDIQFALDHWIIRFEYGILKKPNKLIYSKDINILLAV</sequence>
<dbReference type="Gene3D" id="2.130.10.10">
    <property type="entry name" value="YVTN repeat-like/Quinoprotein amine dehydrogenase"/>
    <property type="match status" value="1"/>
</dbReference>
<evidence type="ECO:0000313" key="5">
    <source>
        <dbReference type="Proteomes" id="UP000023152"/>
    </source>
</evidence>
<evidence type="ECO:0000256" key="2">
    <source>
        <dbReference type="ARBA" id="ARBA00022737"/>
    </source>
</evidence>
<feature type="repeat" description="WD" evidence="3">
    <location>
        <begin position="99"/>
        <end position="125"/>
    </location>
</feature>
<dbReference type="EMBL" id="ASPP01036681">
    <property type="protein sequence ID" value="ETO02105.1"/>
    <property type="molecule type" value="Genomic_DNA"/>
</dbReference>
<dbReference type="InterPro" id="IPR019775">
    <property type="entry name" value="WD40_repeat_CS"/>
</dbReference>
<dbReference type="GO" id="GO:1990234">
    <property type="term" value="C:transferase complex"/>
    <property type="evidence" value="ECO:0007669"/>
    <property type="project" value="UniProtKB-ARBA"/>
</dbReference>
<name>X6LN04_RETFI</name>
<dbReference type="InterPro" id="IPR001680">
    <property type="entry name" value="WD40_rpt"/>
</dbReference>
<reference evidence="4 5" key="1">
    <citation type="journal article" date="2013" name="Curr. Biol.">
        <title>The Genome of the Foraminiferan Reticulomyxa filosa.</title>
        <authorList>
            <person name="Glockner G."/>
            <person name="Hulsmann N."/>
            <person name="Schleicher M."/>
            <person name="Noegel A.A."/>
            <person name="Eichinger L."/>
            <person name="Gallinger C."/>
            <person name="Pawlowski J."/>
            <person name="Sierra R."/>
            <person name="Euteneuer U."/>
            <person name="Pillet L."/>
            <person name="Moustafa A."/>
            <person name="Platzer M."/>
            <person name="Groth M."/>
            <person name="Szafranski K."/>
            <person name="Schliwa M."/>
        </authorList>
    </citation>
    <scope>NUCLEOTIDE SEQUENCE [LARGE SCALE GENOMIC DNA]</scope>
</reference>
<proteinExistence type="predicted"/>
<keyword evidence="5" id="KW-1185">Reference proteome</keyword>
<evidence type="ECO:0000256" key="3">
    <source>
        <dbReference type="PROSITE-ProRule" id="PRU00221"/>
    </source>
</evidence>
<dbReference type="PANTHER" id="PTHR22847">
    <property type="entry name" value="WD40 REPEAT PROTEIN"/>
    <property type="match status" value="1"/>
</dbReference>
<dbReference type="SUPFAM" id="SSF50978">
    <property type="entry name" value="WD40 repeat-like"/>
    <property type="match status" value="1"/>
</dbReference>
<evidence type="ECO:0000313" key="4">
    <source>
        <dbReference type="EMBL" id="ETO02105.1"/>
    </source>
</evidence>
<dbReference type="Proteomes" id="UP000023152">
    <property type="component" value="Unassembled WGS sequence"/>
</dbReference>
<dbReference type="AlphaFoldDB" id="X6LN04"/>
<gene>
    <name evidence="4" type="ORF">RFI_35332</name>
</gene>
<dbReference type="PANTHER" id="PTHR22847:SF637">
    <property type="entry name" value="WD REPEAT DOMAIN 5B"/>
    <property type="match status" value="1"/>
</dbReference>
<organism evidence="4 5">
    <name type="scientific">Reticulomyxa filosa</name>
    <dbReference type="NCBI Taxonomy" id="46433"/>
    <lineage>
        <taxon>Eukaryota</taxon>
        <taxon>Sar</taxon>
        <taxon>Rhizaria</taxon>
        <taxon>Retaria</taxon>
        <taxon>Foraminifera</taxon>
        <taxon>Monothalamids</taxon>
        <taxon>Reticulomyxidae</taxon>
        <taxon>Reticulomyxa</taxon>
    </lineage>
</organism>
<keyword evidence="2" id="KW-0677">Repeat</keyword>
<dbReference type="InterPro" id="IPR015943">
    <property type="entry name" value="WD40/YVTN_repeat-like_dom_sf"/>
</dbReference>
<dbReference type="Pfam" id="PF00400">
    <property type="entry name" value="WD40"/>
    <property type="match status" value="3"/>
</dbReference>